<dbReference type="Proteomes" id="UP000028547">
    <property type="component" value="Unassembled WGS sequence"/>
</dbReference>
<dbReference type="AlphaFoldDB" id="A0A084SGY0"/>
<organism evidence="4 5">
    <name type="scientific">Archangium violaceum Cb vi76</name>
    <dbReference type="NCBI Taxonomy" id="1406225"/>
    <lineage>
        <taxon>Bacteria</taxon>
        <taxon>Pseudomonadati</taxon>
        <taxon>Myxococcota</taxon>
        <taxon>Myxococcia</taxon>
        <taxon>Myxococcales</taxon>
        <taxon>Cystobacterineae</taxon>
        <taxon>Archangiaceae</taxon>
        <taxon>Archangium</taxon>
    </lineage>
</organism>
<evidence type="ECO:0000313" key="5">
    <source>
        <dbReference type="Proteomes" id="UP000028547"/>
    </source>
</evidence>
<keyword evidence="3" id="KW-0998">Cell outer membrane</keyword>
<dbReference type="InterPro" id="IPR036942">
    <property type="entry name" value="Beta-barrel_TonB_sf"/>
</dbReference>
<dbReference type="GO" id="GO:0009279">
    <property type="term" value="C:cell outer membrane"/>
    <property type="evidence" value="ECO:0007669"/>
    <property type="project" value="UniProtKB-SubCell"/>
</dbReference>
<dbReference type="PANTHER" id="PTHR40980">
    <property type="entry name" value="PLUG DOMAIN-CONTAINING PROTEIN"/>
    <property type="match status" value="1"/>
</dbReference>
<dbReference type="Gene3D" id="2.40.170.20">
    <property type="entry name" value="TonB-dependent receptor, beta-barrel domain"/>
    <property type="match status" value="1"/>
</dbReference>
<accession>A0A084SGY0</accession>
<dbReference type="EMBL" id="JPMI01000351">
    <property type="protein sequence ID" value="KFA87715.1"/>
    <property type="molecule type" value="Genomic_DNA"/>
</dbReference>
<comment type="subcellular location">
    <subcellularLocation>
        <location evidence="1">Cell outer membrane</location>
    </subcellularLocation>
</comment>
<evidence type="ECO:0008006" key="6">
    <source>
        <dbReference type="Google" id="ProtNLM"/>
    </source>
</evidence>
<dbReference type="RefSeq" id="WP_043411400.1">
    <property type="nucleotide sequence ID" value="NZ_JPMI01000351.1"/>
</dbReference>
<dbReference type="PANTHER" id="PTHR40980:SF3">
    <property type="entry name" value="TONB-DEPENDENT RECEPTOR-LIKE BETA-BARREL DOMAIN-CONTAINING PROTEIN"/>
    <property type="match status" value="1"/>
</dbReference>
<evidence type="ECO:0000256" key="3">
    <source>
        <dbReference type="ARBA" id="ARBA00023237"/>
    </source>
</evidence>
<name>A0A084SGY0_9BACT</name>
<protein>
    <recommendedName>
        <fullName evidence="6">TonB-dependent receptor-like beta-barrel domain-containing protein</fullName>
    </recommendedName>
</protein>
<comment type="caution">
    <text evidence="4">The sequence shown here is derived from an EMBL/GenBank/DDBJ whole genome shotgun (WGS) entry which is preliminary data.</text>
</comment>
<evidence type="ECO:0000256" key="2">
    <source>
        <dbReference type="ARBA" id="ARBA00023136"/>
    </source>
</evidence>
<evidence type="ECO:0000313" key="4">
    <source>
        <dbReference type="EMBL" id="KFA87715.1"/>
    </source>
</evidence>
<keyword evidence="2" id="KW-0472">Membrane</keyword>
<proteinExistence type="predicted"/>
<sequence>MSNWSYNLVAMYEREKLSARLAYNYRSRWITSYVQNPDGDGFTGEYVDGVSRLDFSASYAPWEKVSFTFDASNILGNPFRNFRQFTPEGDTYPRDVRYEESVYSLGIRVRI</sequence>
<evidence type="ECO:0000256" key="1">
    <source>
        <dbReference type="ARBA" id="ARBA00004442"/>
    </source>
</evidence>
<dbReference type="SUPFAM" id="SSF56935">
    <property type="entry name" value="Porins"/>
    <property type="match status" value="1"/>
</dbReference>
<gene>
    <name evidence="4" type="ORF">Q664_46040</name>
</gene>
<reference evidence="4 5" key="1">
    <citation type="submission" date="2014-07" db="EMBL/GenBank/DDBJ databases">
        <title>Draft Genome Sequence of Gephyronic Acid Producer, Cystobacter violaceus Strain Cb vi76.</title>
        <authorList>
            <person name="Stevens D.C."/>
            <person name="Young J."/>
            <person name="Carmichael R."/>
            <person name="Tan J."/>
            <person name="Taylor R.E."/>
        </authorList>
    </citation>
    <scope>NUCLEOTIDE SEQUENCE [LARGE SCALE GENOMIC DNA]</scope>
    <source>
        <strain evidence="4 5">Cb vi76</strain>
    </source>
</reference>